<name>A0A6P4YS14_BRABE</name>
<evidence type="ECO:0000313" key="2">
    <source>
        <dbReference type="RefSeq" id="XP_019624504.1"/>
    </source>
</evidence>
<dbReference type="OrthoDB" id="6138683at2759"/>
<reference evidence="2" key="1">
    <citation type="submission" date="2025-08" db="UniProtKB">
        <authorList>
            <consortium name="RefSeq"/>
        </authorList>
    </citation>
    <scope>IDENTIFICATION</scope>
    <source>
        <tissue evidence="2">Gonad</tissue>
    </source>
</reference>
<evidence type="ECO:0000313" key="1">
    <source>
        <dbReference type="Proteomes" id="UP000515135"/>
    </source>
</evidence>
<organism evidence="1 2">
    <name type="scientific">Branchiostoma belcheri</name>
    <name type="common">Amphioxus</name>
    <dbReference type="NCBI Taxonomy" id="7741"/>
    <lineage>
        <taxon>Eukaryota</taxon>
        <taxon>Metazoa</taxon>
        <taxon>Chordata</taxon>
        <taxon>Cephalochordata</taxon>
        <taxon>Leptocardii</taxon>
        <taxon>Amphioxiformes</taxon>
        <taxon>Branchiostomatidae</taxon>
        <taxon>Branchiostoma</taxon>
    </lineage>
</organism>
<dbReference type="AlphaFoldDB" id="A0A6P4YS14"/>
<dbReference type="KEGG" id="bbel:109470162"/>
<gene>
    <name evidence="2" type="primary">LOC109470162</name>
</gene>
<proteinExistence type="predicted"/>
<keyword evidence="1" id="KW-1185">Reference proteome</keyword>
<sequence>MVRPHLEYGNVIWGPHYSLDQQKVEAVQRRATKLVPGFWELPYSERLKRLRLPSLGYRRRRGDMIQVFKFLTGQERVQSDRFFELAKGTTRGHNFKLKVPLAKSRSRQHVFSVRVIKDWNSLPSTVVSSDSVNQFKTRLDRHWENLKYEESD</sequence>
<protein>
    <submittedName>
        <fullName evidence="2">Uncharacterized protein LOC109470162</fullName>
    </submittedName>
</protein>
<dbReference type="GeneID" id="109470162"/>
<dbReference type="Proteomes" id="UP000515135">
    <property type="component" value="Unplaced"/>
</dbReference>
<accession>A0A6P4YS14</accession>
<dbReference type="RefSeq" id="XP_019624504.1">
    <property type="nucleotide sequence ID" value="XM_019768945.1"/>
</dbReference>